<dbReference type="Pfam" id="PF13505">
    <property type="entry name" value="OMP_b-brl"/>
    <property type="match status" value="1"/>
</dbReference>
<gene>
    <name evidence="6" type="ORF">HQR01_14910</name>
</gene>
<evidence type="ECO:0000259" key="5">
    <source>
        <dbReference type="Pfam" id="PF13505"/>
    </source>
</evidence>
<dbReference type="SUPFAM" id="SSF56925">
    <property type="entry name" value="OMPA-like"/>
    <property type="match status" value="1"/>
</dbReference>
<proteinExistence type="inferred from homology"/>
<reference evidence="6 7" key="1">
    <citation type="submission" date="2020-05" db="EMBL/GenBank/DDBJ databases">
        <title>Erythrobacter mangrovi sp. nov., isolated from rhizosphere soil of mangrove plant (Kandelia candel).</title>
        <authorList>
            <person name="Ye Y.H."/>
        </authorList>
    </citation>
    <scope>NUCLEOTIDE SEQUENCE [LARGE SCALE GENOMIC DNA]</scope>
    <source>
        <strain evidence="6 7">EB310</strain>
    </source>
</reference>
<dbReference type="GO" id="GO:0016020">
    <property type="term" value="C:membrane"/>
    <property type="evidence" value="ECO:0007669"/>
    <property type="project" value="UniProtKB-SubCell"/>
</dbReference>
<dbReference type="InterPro" id="IPR027385">
    <property type="entry name" value="Beta-barrel_OMP"/>
</dbReference>
<keyword evidence="3" id="KW-0472">Membrane</keyword>
<sequence length="189" mass="20489">MLWSALLRWRFFWTGSAHAEDFTGPRIEARAGWDRASPGDKQSSVDGISYGIAAGYDIALTDSLIAGLEAGVDLFNNDTSWVSGTTAFESSAKRDIEFAGRIGTGLGENFLVYAKAGYSNARFEETMTVGGTTGNSRTELSTNLDGIRVGAGLETKLDDGIYAKTEYRYTNYEQGVSRHQVVAAIGLRF</sequence>
<dbReference type="PANTHER" id="PTHR34001:SF3">
    <property type="entry name" value="BLL7405 PROTEIN"/>
    <property type="match status" value="1"/>
</dbReference>
<keyword evidence="2" id="KW-0732">Signal</keyword>
<dbReference type="AlphaFoldDB" id="A0A7D3Y248"/>
<evidence type="ECO:0000256" key="4">
    <source>
        <dbReference type="ARBA" id="ARBA00038306"/>
    </source>
</evidence>
<name>A0A7D3Y248_9SPHN</name>
<evidence type="ECO:0000256" key="3">
    <source>
        <dbReference type="ARBA" id="ARBA00023136"/>
    </source>
</evidence>
<comment type="subcellular location">
    <subcellularLocation>
        <location evidence="1">Membrane</location>
    </subcellularLocation>
</comment>
<dbReference type="EMBL" id="CP053921">
    <property type="protein sequence ID" value="QKG72832.1"/>
    <property type="molecule type" value="Genomic_DNA"/>
</dbReference>
<evidence type="ECO:0000313" key="6">
    <source>
        <dbReference type="EMBL" id="QKG72832.1"/>
    </source>
</evidence>
<evidence type="ECO:0000256" key="1">
    <source>
        <dbReference type="ARBA" id="ARBA00004370"/>
    </source>
</evidence>
<evidence type="ECO:0000256" key="2">
    <source>
        <dbReference type="ARBA" id="ARBA00022729"/>
    </source>
</evidence>
<comment type="similarity">
    <text evidence="4">Belongs to the Omp25/RopB family.</text>
</comment>
<dbReference type="InterPro" id="IPR011250">
    <property type="entry name" value="OMP/PagP_B-barrel"/>
</dbReference>
<dbReference type="InterPro" id="IPR051692">
    <property type="entry name" value="OMP-like"/>
</dbReference>
<dbReference type="Gene3D" id="2.40.160.20">
    <property type="match status" value="1"/>
</dbReference>
<organism evidence="6 7">
    <name type="scientific">Erythrobacter mangrovi</name>
    <dbReference type="NCBI Taxonomy" id="2739433"/>
    <lineage>
        <taxon>Bacteria</taxon>
        <taxon>Pseudomonadati</taxon>
        <taxon>Pseudomonadota</taxon>
        <taxon>Alphaproteobacteria</taxon>
        <taxon>Sphingomonadales</taxon>
        <taxon>Erythrobacteraceae</taxon>
        <taxon>Erythrobacter/Porphyrobacter group</taxon>
        <taxon>Erythrobacter</taxon>
    </lineage>
</organism>
<accession>A0A7D3Y248</accession>
<dbReference type="PANTHER" id="PTHR34001">
    <property type="entry name" value="BLL7405 PROTEIN"/>
    <property type="match status" value="1"/>
</dbReference>
<dbReference type="KEGG" id="emv:HQR01_14910"/>
<evidence type="ECO:0000313" key="7">
    <source>
        <dbReference type="Proteomes" id="UP000504693"/>
    </source>
</evidence>
<dbReference type="Proteomes" id="UP000504693">
    <property type="component" value="Chromosome"/>
</dbReference>
<protein>
    <submittedName>
        <fullName evidence="6">Porin family protein</fullName>
    </submittedName>
</protein>
<keyword evidence="7" id="KW-1185">Reference proteome</keyword>
<feature type="domain" description="Outer membrane protein beta-barrel" evidence="5">
    <location>
        <begin position="17"/>
        <end position="189"/>
    </location>
</feature>